<evidence type="ECO:0000313" key="2">
    <source>
        <dbReference type="EMBL" id="NLR82252.1"/>
    </source>
</evidence>
<reference evidence="2 3" key="1">
    <citation type="submission" date="2020-04" db="EMBL/GenBank/DDBJ databases">
        <authorList>
            <person name="Yin C."/>
        </authorList>
    </citation>
    <scope>NUCLEOTIDE SEQUENCE [LARGE SCALE GENOMIC DNA]</scope>
    <source>
        <strain evidence="2 3">Ak56</strain>
    </source>
</reference>
<accession>A0A847SXH1</accession>
<evidence type="ECO:0000256" key="1">
    <source>
        <dbReference type="SAM" id="MobiDB-lite"/>
    </source>
</evidence>
<name>A0A847SXH1_9BACT</name>
<sequence>MEATKKRIIEDGSKYDHLFPRAAGDTTTIRKNAGLNDTLVFMKKIIPATLYQTARIAEVLKGRSVQDSCRNIWQFVYRHIDYKKDKEGFEQVRSPSRVWMDRAEGVDCDCYTTFISSILCNLHIPHKLRITKYSYDHFQHIYPVVPQKRGHIIIDCVTDFFNYEVPFSEKKDFNMELQYLNGLDATPYSSAEDQVFFGSDEFGELGLFGRRRRKRQAAAEEDPLKNPDAVPGTGKKKKKGFFRKLLNVTNKINPVTLALRNGVLAAMKLNIGKIGSRLRWSYLSPNAARAKGIDMGRYAQLVKTRQKLEDIFSNAGGNPVNMKKAILKGKGNKDHAVNGLLGLGALVQDEGIMQMSIHTPLPQLLGPEIYYDENVHGMDGFAGFGELGEPITLATVGAAAGVIAAIAASLKKIGDIFKGKKTEGSEDFSEENTNAAASEVAAVKNAAPAAVANSPAARAAAASFSTDDSAPASTSTDNNSPAPASPAAMARTAPPSDSNADNGSDDNSGGGDTAGKSPNGTKPPAKKNFWEDNKKWIVPAGIGVVVLGVGLKLMSHSSAPAPAAPARGRSLSGVPKKRKHPKRKPAKRNGHGGHHKAAVALL</sequence>
<feature type="region of interest" description="Disordered" evidence="1">
    <location>
        <begin position="462"/>
        <end position="528"/>
    </location>
</feature>
<gene>
    <name evidence="2" type="ORF">HGH91_26790</name>
</gene>
<dbReference type="Proteomes" id="UP000552864">
    <property type="component" value="Unassembled WGS sequence"/>
</dbReference>
<protein>
    <recommendedName>
        <fullName evidence="4">Transglutaminase-like superfamily protein</fullName>
    </recommendedName>
</protein>
<dbReference type="EMBL" id="JABAHZ010000009">
    <property type="protein sequence ID" value="NLR82252.1"/>
    <property type="molecule type" value="Genomic_DNA"/>
</dbReference>
<feature type="region of interest" description="Disordered" evidence="1">
    <location>
        <begin position="557"/>
        <end position="602"/>
    </location>
</feature>
<comment type="caution">
    <text evidence="2">The sequence shown here is derived from an EMBL/GenBank/DDBJ whole genome shotgun (WGS) entry which is preliminary data.</text>
</comment>
<keyword evidence="3" id="KW-1185">Reference proteome</keyword>
<proteinExistence type="predicted"/>
<evidence type="ECO:0008006" key="4">
    <source>
        <dbReference type="Google" id="ProtNLM"/>
    </source>
</evidence>
<organism evidence="2 3">
    <name type="scientific">Chitinophaga eiseniae</name>
    <dbReference type="NCBI Taxonomy" id="634771"/>
    <lineage>
        <taxon>Bacteria</taxon>
        <taxon>Pseudomonadati</taxon>
        <taxon>Bacteroidota</taxon>
        <taxon>Chitinophagia</taxon>
        <taxon>Chitinophagales</taxon>
        <taxon>Chitinophagaceae</taxon>
        <taxon>Chitinophaga</taxon>
    </lineage>
</organism>
<feature type="region of interest" description="Disordered" evidence="1">
    <location>
        <begin position="216"/>
        <end position="236"/>
    </location>
</feature>
<feature type="compositionally biased region" description="Low complexity" evidence="1">
    <location>
        <begin position="462"/>
        <end position="507"/>
    </location>
</feature>
<dbReference type="RefSeq" id="WP_168742172.1">
    <property type="nucleotide sequence ID" value="NZ_JABAHZ010000009.1"/>
</dbReference>
<dbReference type="AlphaFoldDB" id="A0A847SXH1"/>
<feature type="compositionally biased region" description="Basic residues" evidence="1">
    <location>
        <begin position="575"/>
        <end position="602"/>
    </location>
</feature>
<evidence type="ECO:0000313" key="3">
    <source>
        <dbReference type="Proteomes" id="UP000552864"/>
    </source>
</evidence>